<dbReference type="Gene3D" id="1.10.20.140">
    <property type="match status" value="1"/>
</dbReference>
<comment type="cofactor">
    <cofactor evidence="1 10">
        <name>Mg(2+)</name>
        <dbReference type="ChEBI" id="CHEBI:18420"/>
    </cofactor>
</comment>
<keyword evidence="5 10" id="KW-0819">tRNA processing</keyword>
<evidence type="ECO:0000256" key="7">
    <source>
        <dbReference type="ARBA" id="ARBA00022840"/>
    </source>
</evidence>
<comment type="function">
    <text evidence="2 10 12">Catalyzes the transfer of a dimethylallyl group onto the adenine at position 37 in tRNAs that read codons beginning with uridine, leading to the formation of N6-(dimethylallyl)adenosine (i(6)A).</text>
</comment>
<comment type="subunit">
    <text evidence="10">Monomer.</text>
</comment>
<name>A0A4P6JYT3_KTERU</name>
<dbReference type="GO" id="GO:0005524">
    <property type="term" value="F:ATP binding"/>
    <property type="evidence" value="ECO:0007669"/>
    <property type="project" value="UniProtKB-UniRule"/>
</dbReference>
<feature type="site" description="Interaction with substrate tRNA" evidence="10">
    <location>
        <position position="102"/>
    </location>
</feature>
<comment type="similarity">
    <text evidence="3 10 13">Belongs to the IPP transferase family.</text>
</comment>
<dbReference type="GO" id="GO:0052381">
    <property type="term" value="F:tRNA dimethylallyltransferase activity"/>
    <property type="evidence" value="ECO:0007669"/>
    <property type="project" value="UniProtKB-UniRule"/>
</dbReference>
<protein>
    <recommendedName>
        <fullName evidence="10">tRNA dimethylallyltransferase</fullName>
        <ecNumber evidence="10">2.5.1.75</ecNumber>
    </recommendedName>
    <alternativeName>
        <fullName evidence="10">Dimethylallyl diphosphate:tRNA dimethylallyltransferase</fullName>
        <shortName evidence="10">DMAPP:tRNA dimethylallyltransferase</shortName>
        <shortName evidence="10">DMATase</shortName>
    </alternativeName>
    <alternativeName>
        <fullName evidence="10">Isopentenyl-diphosphate:tRNA isopentenyltransferase</fullName>
        <shortName evidence="10">IPP transferase</shortName>
        <shortName evidence="10">IPPT</shortName>
        <shortName evidence="10">IPTase</shortName>
    </alternativeName>
</protein>
<sequence length="317" mass="36224">MPQPDLIVILGPTASGKSSLGITLAQRLNGEIISADSRQVYRGLDIGTAKVSPQEREAAPHHLLDVADPRDVYTVAQFQQAAITIINDILARGRQPLLVGGSPHYIQAIVDNLDIPQVPPQPELRARLEARPLPELLAQLEELDPQSAASIDRQNPRRVIRALEVCLITGKPFSQQRSMAEPLYRSLLLGIRWPREVLYWRIDERVDERMEQGMVQEVRTLLEQGVNHERMEALGLEYRFIDRWLRGEFSSEAEMVQRLKYAIHDFTRRQLTWFRREQRILWLDGGPEMVPEAERIARAFLAQQTLPDIATLQAKQI</sequence>
<proteinExistence type="inferred from homology"/>
<feature type="site" description="Interaction with substrate tRNA" evidence="10">
    <location>
        <position position="125"/>
    </location>
</feature>
<feature type="region of interest" description="Interaction with substrate tRNA" evidence="10">
    <location>
        <begin position="36"/>
        <end position="39"/>
    </location>
</feature>
<dbReference type="HAMAP" id="MF_00185">
    <property type="entry name" value="IPP_trans"/>
    <property type="match status" value="1"/>
</dbReference>
<dbReference type="InterPro" id="IPR039657">
    <property type="entry name" value="Dimethylallyltransferase"/>
</dbReference>
<evidence type="ECO:0000256" key="1">
    <source>
        <dbReference type="ARBA" id="ARBA00001946"/>
    </source>
</evidence>
<comment type="catalytic activity">
    <reaction evidence="9 10 11">
        <text>adenosine(37) in tRNA + dimethylallyl diphosphate = N(6)-dimethylallyladenosine(37) in tRNA + diphosphate</text>
        <dbReference type="Rhea" id="RHEA:26482"/>
        <dbReference type="Rhea" id="RHEA-COMP:10162"/>
        <dbReference type="Rhea" id="RHEA-COMP:10375"/>
        <dbReference type="ChEBI" id="CHEBI:33019"/>
        <dbReference type="ChEBI" id="CHEBI:57623"/>
        <dbReference type="ChEBI" id="CHEBI:74411"/>
        <dbReference type="ChEBI" id="CHEBI:74415"/>
        <dbReference type="EC" id="2.5.1.75"/>
    </reaction>
</comment>
<evidence type="ECO:0000256" key="5">
    <source>
        <dbReference type="ARBA" id="ARBA00022694"/>
    </source>
</evidence>
<gene>
    <name evidence="10 14" type="primary">miaA</name>
    <name evidence="14" type="ORF">EPA93_31255</name>
</gene>
<evidence type="ECO:0000256" key="11">
    <source>
        <dbReference type="RuleBase" id="RU003783"/>
    </source>
</evidence>
<evidence type="ECO:0000313" key="15">
    <source>
        <dbReference type="Proteomes" id="UP000290365"/>
    </source>
</evidence>
<keyword evidence="15" id="KW-1185">Reference proteome</keyword>
<dbReference type="PANTHER" id="PTHR11088:SF60">
    <property type="entry name" value="TRNA DIMETHYLALLYLTRANSFERASE"/>
    <property type="match status" value="1"/>
</dbReference>
<dbReference type="GO" id="GO:0006400">
    <property type="term" value="P:tRNA modification"/>
    <property type="evidence" value="ECO:0007669"/>
    <property type="project" value="TreeGrafter"/>
</dbReference>
<evidence type="ECO:0000256" key="2">
    <source>
        <dbReference type="ARBA" id="ARBA00003213"/>
    </source>
</evidence>
<feature type="binding site" evidence="10">
    <location>
        <begin position="11"/>
        <end position="18"/>
    </location>
    <ligand>
        <name>ATP</name>
        <dbReference type="ChEBI" id="CHEBI:30616"/>
    </ligand>
</feature>
<evidence type="ECO:0000313" key="14">
    <source>
        <dbReference type="EMBL" id="QBD80216.1"/>
    </source>
</evidence>
<reference evidence="14 15" key="1">
    <citation type="submission" date="2019-01" db="EMBL/GenBank/DDBJ databases">
        <title>Ktedonosporobacter rubrisoli SCAWS-G2.</title>
        <authorList>
            <person name="Huang Y."/>
            <person name="Yan B."/>
        </authorList>
    </citation>
    <scope>NUCLEOTIDE SEQUENCE [LARGE SCALE GENOMIC DNA]</scope>
    <source>
        <strain evidence="14 15">SCAWS-G2</strain>
    </source>
</reference>
<organism evidence="14 15">
    <name type="scientific">Ktedonosporobacter rubrisoli</name>
    <dbReference type="NCBI Taxonomy" id="2509675"/>
    <lineage>
        <taxon>Bacteria</taxon>
        <taxon>Bacillati</taxon>
        <taxon>Chloroflexota</taxon>
        <taxon>Ktedonobacteria</taxon>
        <taxon>Ktedonobacterales</taxon>
        <taxon>Ktedonosporobacteraceae</taxon>
        <taxon>Ktedonosporobacter</taxon>
    </lineage>
</organism>
<evidence type="ECO:0000256" key="12">
    <source>
        <dbReference type="RuleBase" id="RU003784"/>
    </source>
</evidence>
<feature type="binding site" evidence="10">
    <location>
        <begin position="13"/>
        <end position="18"/>
    </location>
    <ligand>
        <name>substrate</name>
    </ligand>
</feature>
<dbReference type="Pfam" id="PF01715">
    <property type="entry name" value="IPPT"/>
    <property type="match status" value="1"/>
</dbReference>
<dbReference type="InterPro" id="IPR027417">
    <property type="entry name" value="P-loop_NTPase"/>
</dbReference>
<accession>A0A4P6JYT3</accession>
<keyword evidence="6 10" id="KW-0547">Nucleotide-binding</keyword>
<evidence type="ECO:0000256" key="9">
    <source>
        <dbReference type="ARBA" id="ARBA00049563"/>
    </source>
</evidence>
<evidence type="ECO:0000256" key="10">
    <source>
        <dbReference type="HAMAP-Rule" id="MF_00185"/>
    </source>
</evidence>
<dbReference type="EC" id="2.5.1.75" evidence="10"/>
<dbReference type="InterPro" id="IPR018022">
    <property type="entry name" value="IPT"/>
</dbReference>
<dbReference type="AlphaFoldDB" id="A0A4P6JYT3"/>
<dbReference type="NCBIfam" id="TIGR00174">
    <property type="entry name" value="miaA"/>
    <property type="match status" value="1"/>
</dbReference>
<keyword evidence="4 10" id="KW-0808">Transferase</keyword>
<dbReference type="SUPFAM" id="SSF52540">
    <property type="entry name" value="P-loop containing nucleoside triphosphate hydrolases"/>
    <property type="match status" value="2"/>
</dbReference>
<dbReference type="Proteomes" id="UP000290365">
    <property type="component" value="Chromosome"/>
</dbReference>
<keyword evidence="7 10" id="KW-0067">ATP-binding</keyword>
<comment type="caution">
    <text evidence="10">Lacks conserved residue(s) required for the propagation of feature annotation.</text>
</comment>
<dbReference type="EMBL" id="CP035758">
    <property type="protein sequence ID" value="QBD80216.1"/>
    <property type="molecule type" value="Genomic_DNA"/>
</dbReference>
<evidence type="ECO:0000256" key="3">
    <source>
        <dbReference type="ARBA" id="ARBA00005842"/>
    </source>
</evidence>
<dbReference type="KEGG" id="kbs:EPA93_31255"/>
<dbReference type="Gene3D" id="3.40.50.300">
    <property type="entry name" value="P-loop containing nucleotide triphosphate hydrolases"/>
    <property type="match status" value="1"/>
</dbReference>
<dbReference type="PANTHER" id="PTHR11088">
    <property type="entry name" value="TRNA DIMETHYLALLYLTRANSFERASE"/>
    <property type="match status" value="1"/>
</dbReference>
<evidence type="ECO:0000256" key="8">
    <source>
        <dbReference type="ARBA" id="ARBA00022842"/>
    </source>
</evidence>
<keyword evidence="8 10" id="KW-0460">Magnesium</keyword>
<dbReference type="RefSeq" id="WP_129891282.1">
    <property type="nucleotide sequence ID" value="NZ_CP035758.1"/>
</dbReference>
<evidence type="ECO:0000256" key="4">
    <source>
        <dbReference type="ARBA" id="ARBA00022679"/>
    </source>
</evidence>
<dbReference type="OrthoDB" id="9776390at2"/>
<evidence type="ECO:0000256" key="13">
    <source>
        <dbReference type="RuleBase" id="RU003785"/>
    </source>
</evidence>
<evidence type="ECO:0000256" key="6">
    <source>
        <dbReference type="ARBA" id="ARBA00022741"/>
    </source>
</evidence>